<protein>
    <submittedName>
        <fullName evidence="1">Uncharacterized protein</fullName>
    </submittedName>
</protein>
<dbReference type="RefSeq" id="WP_130852421.1">
    <property type="nucleotide sequence ID" value="NZ_UYIG01000196.1"/>
</dbReference>
<accession>A0A660E8P7</accession>
<organism evidence="1 2">
    <name type="scientific">Lactiplantibacillus mudanjiangensis</name>
    <dbReference type="NCBI Taxonomy" id="1296538"/>
    <lineage>
        <taxon>Bacteria</taxon>
        <taxon>Bacillati</taxon>
        <taxon>Bacillota</taxon>
        <taxon>Bacilli</taxon>
        <taxon>Lactobacillales</taxon>
        <taxon>Lactobacillaceae</taxon>
        <taxon>Lactiplantibacillus</taxon>
    </lineage>
</organism>
<keyword evidence="2" id="KW-1185">Reference proteome</keyword>
<sequence length="256" mass="28186">MTELKIEVTIDGTPVTQAELAKVQESRIKHVLNEMKTLGAAIAESHTEINWLSYSDAKQLLLTTKAKYADLAEMKALYQSPLASSDRFWKDVVAKSNGTADLQEGQVMMHVEGIMMPQLQKVMGAELGNDFAAIINPEHFYSVGNTVTGQHIIETFGCFGEPTEMTLYPEKGDFKPTTPDPSYPIQMGGYVALASDDDDLGRGWRAYHQIRPTANGFDAILAAYLPSATPTEIINGHKWHLAVEFSEMVKYAVANG</sequence>
<dbReference type="AlphaFoldDB" id="A0A660E8P7"/>
<proteinExistence type="predicted"/>
<evidence type="ECO:0000313" key="1">
    <source>
        <dbReference type="EMBL" id="VDG30403.1"/>
    </source>
</evidence>
<gene>
    <name evidence="1" type="ORF">MUDAN_MDHGFNIF_01954</name>
</gene>
<evidence type="ECO:0000313" key="2">
    <source>
        <dbReference type="Proteomes" id="UP000289996"/>
    </source>
</evidence>
<dbReference type="OrthoDB" id="2284173at2"/>
<dbReference type="Proteomes" id="UP000289996">
    <property type="component" value="Unassembled WGS sequence"/>
</dbReference>
<name>A0A660E8P7_9LACO</name>
<reference evidence="1 2" key="1">
    <citation type="submission" date="2018-11" db="EMBL/GenBank/DDBJ databases">
        <authorList>
            <person name="Wuyts S."/>
        </authorList>
    </citation>
    <scope>NUCLEOTIDE SEQUENCE [LARGE SCALE GENOMIC DNA]</scope>
    <source>
        <strain evidence="1">Lactobacillus mudanjiangensis AMBF249</strain>
    </source>
</reference>
<dbReference type="EMBL" id="UYIG01000196">
    <property type="protein sequence ID" value="VDG30403.1"/>
    <property type="molecule type" value="Genomic_DNA"/>
</dbReference>